<dbReference type="GO" id="GO:0006351">
    <property type="term" value="P:DNA-templated transcription"/>
    <property type="evidence" value="ECO:0007669"/>
    <property type="project" value="InterPro"/>
</dbReference>
<accession>A0A6C0LHI9</accession>
<dbReference type="InterPro" id="IPR035913">
    <property type="entry name" value="RPB5-like_sf"/>
</dbReference>
<dbReference type="Gene3D" id="3.90.940.20">
    <property type="entry name" value="RPB5-like RNA polymerase subunit"/>
    <property type="match status" value="1"/>
</dbReference>
<protein>
    <recommendedName>
        <fullName evidence="1">RNA polymerase subunit H/Rpb5 C-terminal domain-containing protein</fullName>
    </recommendedName>
</protein>
<dbReference type="Pfam" id="PF01191">
    <property type="entry name" value="RNA_pol_Rpb5_C"/>
    <property type="match status" value="1"/>
</dbReference>
<organism evidence="2">
    <name type="scientific">viral metagenome</name>
    <dbReference type="NCBI Taxonomy" id="1070528"/>
    <lineage>
        <taxon>unclassified sequences</taxon>
        <taxon>metagenomes</taxon>
        <taxon>organismal metagenomes</taxon>
    </lineage>
</organism>
<dbReference type="GO" id="GO:0003899">
    <property type="term" value="F:DNA-directed RNA polymerase activity"/>
    <property type="evidence" value="ECO:0007669"/>
    <property type="project" value="InterPro"/>
</dbReference>
<evidence type="ECO:0000259" key="1">
    <source>
        <dbReference type="Pfam" id="PF01191"/>
    </source>
</evidence>
<dbReference type="PIRSF" id="PIRSF000747">
    <property type="entry name" value="RPB5"/>
    <property type="match status" value="1"/>
</dbReference>
<reference evidence="2" key="1">
    <citation type="journal article" date="2020" name="Nature">
        <title>Giant virus diversity and host interactions through global metagenomics.</title>
        <authorList>
            <person name="Schulz F."/>
            <person name="Roux S."/>
            <person name="Paez-Espino D."/>
            <person name="Jungbluth S."/>
            <person name="Walsh D.A."/>
            <person name="Denef V.J."/>
            <person name="McMahon K.D."/>
            <person name="Konstantinidis K.T."/>
            <person name="Eloe-Fadrosh E.A."/>
            <person name="Kyrpides N.C."/>
            <person name="Woyke T."/>
        </authorList>
    </citation>
    <scope>NUCLEOTIDE SEQUENCE</scope>
    <source>
        <strain evidence="2">GVMAG-M-3300027833-11</strain>
    </source>
</reference>
<evidence type="ECO:0000313" key="2">
    <source>
        <dbReference type="EMBL" id="QHU30409.1"/>
    </source>
</evidence>
<proteinExistence type="predicted"/>
<sequence length="208" mass="23458">MAQSGFVVQIAKSRENILSQLKTRGFDVNKYEGQSISQVHIMLQNNQLDMLAENPDTGRKAYVKYHLGKTLRGNNIMDYIDDLFTIDSVLTRADDLIVIGRDGANDSMHKALRQIWSQHQYLITVVGLKSLQFNILDHELVPPHRVMSEADGLEIKKKYNISLDSQLPDLSRFSPVSLAIGVRPGEIIEIMRPSKTAISAPFYRICSS</sequence>
<dbReference type="InterPro" id="IPR000783">
    <property type="entry name" value="RNA_pol_subH/Rpb5_C"/>
</dbReference>
<dbReference type="EMBL" id="MN740506">
    <property type="protein sequence ID" value="QHU30409.1"/>
    <property type="molecule type" value="Genomic_DNA"/>
</dbReference>
<dbReference type="GO" id="GO:0003677">
    <property type="term" value="F:DNA binding"/>
    <property type="evidence" value="ECO:0007669"/>
    <property type="project" value="InterPro"/>
</dbReference>
<dbReference type="InterPro" id="IPR014381">
    <property type="entry name" value="Arch_Rpo5/euc_Rpb5"/>
</dbReference>
<dbReference type="AlphaFoldDB" id="A0A6C0LHI9"/>
<dbReference type="SUPFAM" id="SSF55287">
    <property type="entry name" value="RPB5-like RNA polymerase subunit"/>
    <property type="match status" value="1"/>
</dbReference>
<feature type="domain" description="RNA polymerase subunit H/Rpb5 C-terminal" evidence="1">
    <location>
        <begin position="133"/>
        <end position="206"/>
    </location>
</feature>
<name>A0A6C0LHI9_9ZZZZ</name>